<dbReference type="FunFam" id="3.10.110.10:FF:000041">
    <property type="entry name" value="Ubiquitin-conjugating enzyme E2 T"/>
    <property type="match status" value="1"/>
</dbReference>
<keyword evidence="2" id="KW-0808">Transferase</keyword>
<evidence type="ECO:0000313" key="9">
    <source>
        <dbReference type="EMBL" id="CAG8449063.1"/>
    </source>
</evidence>
<dbReference type="Proteomes" id="UP000789706">
    <property type="component" value="Unassembled WGS sequence"/>
</dbReference>
<evidence type="ECO:0000256" key="1">
    <source>
        <dbReference type="ARBA" id="ARBA00012486"/>
    </source>
</evidence>
<dbReference type="PANTHER" id="PTHR24068">
    <property type="entry name" value="UBIQUITIN-CONJUGATING ENZYME E2"/>
    <property type="match status" value="1"/>
</dbReference>
<dbReference type="GO" id="GO:0005524">
    <property type="term" value="F:ATP binding"/>
    <property type="evidence" value="ECO:0007669"/>
    <property type="project" value="UniProtKB-KW"/>
</dbReference>
<feature type="region of interest" description="Disordered" evidence="7">
    <location>
        <begin position="427"/>
        <end position="450"/>
    </location>
</feature>
<evidence type="ECO:0000256" key="5">
    <source>
        <dbReference type="ARBA" id="ARBA00022840"/>
    </source>
</evidence>
<evidence type="ECO:0000256" key="7">
    <source>
        <dbReference type="SAM" id="MobiDB-lite"/>
    </source>
</evidence>
<keyword evidence="3" id="KW-0547">Nucleotide-binding</keyword>
<proteinExistence type="predicted"/>
<dbReference type="OrthoDB" id="9978460at2759"/>
<dbReference type="Pfam" id="PF00179">
    <property type="entry name" value="UQ_con"/>
    <property type="match status" value="1"/>
</dbReference>
<reference evidence="9" key="1">
    <citation type="submission" date="2021-06" db="EMBL/GenBank/DDBJ databases">
        <authorList>
            <person name="Kallberg Y."/>
            <person name="Tangrot J."/>
            <person name="Rosling A."/>
        </authorList>
    </citation>
    <scope>NUCLEOTIDE SEQUENCE</scope>
    <source>
        <strain evidence="9">AZ414A</strain>
    </source>
</reference>
<dbReference type="SUPFAM" id="SSF54495">
    <property type="entry name" value="UBC-like"/>
    <property type="match status" value="1"/>
</dbReference>
<dbReference type="SMART" id="SM00212">
    <property type="entry name" value="UBCc"/>
    <property type="match status" value="1"/>
</dbReference>
<dbReference type="PROSITE" id="PS00183">
    <property type="entry name" value="UBC_1"/>
    <property type="match status" value="1"/>
</dbReference>
<feature type="compositionally biased region" description="Polar residues" evidence="7">
    <location>
        <begin position="235"/>
        <end position="251"/>
    </location>
</feature>
<feature type="active site" description="Glycyl thioester intermediate" evidence="6">
    <location>
        <position position="89"/>
    </location>
</feature>
<dbReference type="AlphaFoldDB" id="A0A9N8VGG0"/>
<dbReference type="InterPro" id="IPR023313">
    <property type="entry name" value="UBQ-conjugating_AS"/>
</dbReference>
<keyword evidence="10" id="KW-1185">Reference proteome</keyword>
<sequence length="450" mass="51197">MSSSQLLPRMKRELEILERDIPPGIVCYPIDDSFMRFCAQIKGPKDTPYEEGTFKVDVQIPARYPLEPPKMQFITPIYHPNIDDAGRICLDLLKMPPNGSWKPSLNISTTLTSLSLLMAEPNPDDPLVVEIASEYKELRSLFLHKAREATLKYAVESKESHYSKNIEKSEISKSTENLTTETYEQNDLQEKSMFKNEDINSASKNEDIKPTSKNEMSKNEELVETKADIPEISRLTVNDSQQQNPKPFSTQNRKRRFLLRPKSKGTKKISKDPTSNFKPIDKRKPFGDLSNQNINKSTTTTSLSSSSETKKQFEEKNIVEQRKPFGDLSNQSIINNNNLLSEINEPLSENQTTEQKKILDDLTNQNKSDISMNQGLERLETKLALNIIKSQIGIREPFEDITQHIHNTTNTIHTTPPTHTNLSVKIRKPPTTTMPIGPPLGTKPKLLRHS</sequence>
<evidence type="ECO:0000259" key="8">
    <source>
        <dbReference type="PROSITE" id="PS50127"/>
    </source>
</evidence>
<dbReference type="EC" id="2.3.2.23" evidence="1"/>
<dbReference type="EMBL" id="CAJVPK010000102">
    <property type="protein sequence ID" value="CAG8449063.1"/>
    <property type="molecule type" value="Genomic_DNA"/>
</dbReference>
<name>A0A9N8VGG0_9GLOM</name>
<feature type="compositionally biased region" description="Basic and acidic residues" evidence="7">
    <location>
        <begin position="308"/>
        <end position="318"/>
    </location>
</feature>
<comment type="caution">
    <text evidence="9">The sequence shown here is derived from an EMBL/GenBank/DDBJ whole genome shotgun (WGS) entry which is preliminary data.</text>
</comment>
<feature type="region of interest" description="Disordered" evidence="7">
    <location>
        <begin position="234"/>
        <end position="318"/>
    </location>
</feature>
<dbReference type="Gene3D" id="3.10.110.10">
    <property type="entry name" value="Ubiquitin Conjugating Enzyme"/>
    <property type="match status" value="1"/>
</dbReference>
<dbReference type="InterPro" id="IPR000608">
    <property type="entry name" value="UBC"/>
</dbReference>
<organism evidence="9 10">
    <name type="scientific">Diversispora eburnea</name>
    <dbReference type="NCBI Taxonomy" id="1213867"/>
    <lineage>
        <taxon>Eukaryota</taxon>
        <taxon>Fungi</taxon>
        <taxon>Fungi incertae sedis</taxon>
        <taxon>Mucoromycota</taxon>
        <taxon>Glomeromycotina</taxon>
        <taxon>Glomeromycetes</taxon>
        <taxon>Diversisporales</taxon>
        <taxon>Diversisporaceae</taxon>
        <taxon>Diversispora</taxon>
    </lineage>
</organism>
<dbReference type="GO" id="GO:0061631">
    <property type="term" value="F:ubiquitin conjugating enzyme activity"/>
    <property type="evidence" value="ECO:0007669"/>
    <property type="project" value="UniProtKB-EC"/>
</dbReference>
<feature type="compositionally biased region" description="Low complexity" evidence="7">
    <location>
        <begin position="297"/>
        <end position="307"/>
    </location>
</feature>
<accession>A0A9N8VGG0</accession>
<gene>
    <name evidence="9" type="ORF">DEBURN_LOCUS2002</name>
</gene>
<dbReference type="PROSITE" id="PS50127">
    <property type="entry name" value="UBC_2"/>
    <property type="match status" value="1"/>
</dbReference>
<keyword evidence="5" id="KW-0067">ATP-binding</keyword>
<evidence type="ECO:0000313" key="10">
    <source>
        <dbReference type="Proteomes" id="UP000789706"/>
    </source>
</evidence>
<dbReference type="InterPro" id="IPR016135">
    <property type="entry name" value="UBQ-conjugating_enzyme/RWD"/>
</dbReference>
<protein>
    <recommendedName>
        <fullName evidence="1">E2 ubiquitin-conjugating enzyme</fullName>
        <ecNumber evidence="1">2.3.2.23</ecNumber>
    </recommendedName>
</protein>
<evidence type="ECO:0000256" key="6">
    <source>
        <dbReference type="PROSITE-ProRule" id="PRU10133"/>
    </source>
</evidence>
<evidence type="ECO:0000256" key="4">
    <source>
        <dbReference type="ARBA" id="ARBA00022786"/>
    </source>
</evidence>
<evidence type="ECO:0000256" key="2">
    <source>
        <dbReference type="ARBA" id="ARBA00022679"/>
    </source>
</evidence>
<feature type="region of interest" description="Disordered" evidence="7">
    <location>
        <begin position="190"/>
        <end position="221"/>
    </location>
</feature>
<dbReference type="CDD" id="cd23805">
    <property type="entry name" value="UBCc_UBE2T"/>
    <property type="match status" value="1"/>
</dbReference>
<feature type="domain" description="UBC core" evidence="8">
    <location>
        <begin position="5"/>
        <end position="155"/>
    </location>
</feature>
<evidence type="ECO:0000256" key="3">
    <source>
        <dbReference type="ARBA" id="ARBA00022741"/>
    </source>
</evidence>
<keyword evidence="4" id="KW-0833">Ubl conjugation pathway</keyword>
<feature type="compositionally biased region" description="Basic residues" evidence="7">
    <location>
        <begin position="252"/>
        <end position="268"/>
    </location>
</feature>